<proteinExistence type="predicted"/>
<dbReference type="SUPFAM" id="SSF53474">
    <property type="entry name" value="alpha/beta-Hydrolases"/>
    <property type="match status" value="1"/>
</dbReference>
<dbReference type="InterPro" id="IPR051218">
    <property type="entry name" value="Sec_MonoDiacylglyc_Lipase"/>
</dbReference>
<dbReference type="Pfam" id="PF01764">
    <property type="entry name" value="Lipase_3"/>
    <property type="match status" value="1"/>
</dbReference>
<organism evidence="3 4">
    <name type="scientific">Dyella acidisoli</name>
    <dbReference type="NCBI Taxonomy" id="1867834"/>
    <lineage>
        <taxon>Bacteria</taxon>
        <taxon>Pseudomonadati</taxon>
        <taxon>Pseudomonadota</taxon>
        <taxon>Gammaproteobacteria</taxon>
        <taxon>Lysobacterales</taxon>
        <taxon>Rhodanobacteraceae</taxon>
        <taxon>Dyella</taxon>
    </lineage>
</organism>
<evidence type="ECO:0000256" key="1">
    <source>
        <dbReference type="SAM" id="Phobius"/>
    </source>
</evidence>
<reference evidence="4" key="1">
    <citation type="journal article" date="2019" name="Int. J. Syst. Evol. Microbiol.">
        <title>The Global Catalogue of Microorganisms (GCM) 10K type strain sequencing project: providing services to taxonomists for standard genome sequencing and annotation.</title>
        <authorList>
            <consortium name="The Broad Institute Genomics Platform"/>
            <consortium name="The Broad Institute Genome Sequencing Center for Infectious Disease"/>
            <person name="Wu L."/>
            <person name="Ma J."/>
        </authorList>
    </citation>
    <scope>NUCLEOTIDE SEQUENCE [LARGE SCALE GENOMIC DNA]</scope>
    <source>
        <strain evidence="4">NBRC 111980</strain>
    </source>
</reference>
<dbReference type="Proteomes" id="UP001156670">
    <property type="component" value="Unassembled WGS sequence"/>
</dbReference>
<dbReference type="PANTHER" id="PTHR45856:SF24">
    <property type="entry name" value="FUNGAL LIPASE-LIKE DOMAIN-CONTAINING PROTEIN"/>
    <property type="match status" value="1"/>
</dbReference>
<keyword evidence="1" id="KW-1133">Transmembrane helix</keyword>
<feature type="transmembrane region" description="Helical" evidence="1">
    <location>
        <begin position="349"/>
        <end position="376"/>
    </location>
</feature>
<dbReference type="InterPro" id="IPR029058">
    <property type="entry name" value="AB_hydrolase_fold"/>
</dbReference>
<gene>
    <name evidence="3" type="ORF">GCM10007901_01480</name>
</gene>
<sequence length="388" mass="41840">MAMELSPIQAAEIADSTYQVRLSSNMRFAEAAAPSARESFDIAGGAHVVGSTGMGVIEQQTGFGYVAWGKGPRQGECLVTVRGTYPKSGYDWLSNVRMGGIIGPSGYIVHTGFWRAAQSVLPQITEQLRGRNPSALHVVGHSLGGAMATLIADSLSGMGSKVRLYTFGAPRSGLEGHAEYLTGRLGEQDIYRCYHDTDPVPMVPIFPYFHVPYGSNAYRLKGPGKLISIEAHSMPDAYEKSVAGCTWSSLPVILPKHSSFEKASEWLADAAKDSGPFIMRSATALQLILSALDWILKQVRSAPANVLGVGLFAGTTVLDTLARLLYSGALQSIRLAEAIRNMMSAAMRFMGRAIVSTVEITVGFIEYVLGLLFRFLSAMARRALDMFS</sequence>
<keyword evidence="1" id="KW-0812">Transmembrane</keyword>
<accession>A0ABQ5XL09</accession>
<dbReference type="EMBL" id="BSOB01000003">
    <property type="protein sequence ID" value="GLQ91198.1"/>
    <property type="molecule type" value="Genomic_DNA"/>
</dbReference>
<dbReference type="CDD" id="cd00519">
    <property type="entry name" value="Lipase_3"/>
    <property type="match status" value="1"/>
</dbReference>
<keyword evidence="4" id="KW-1185">Reference proteome</keyword>
<comment type="caution">
    <text evidence="3">The sequence shown here is derived from an EMBL/GenBank/DDBJ whole genome shotgun (WGS) entry which is preliminary data.</text>
</comment>
<dbReference type="InterPro" id="IPR002921">
    <property type="entry name" value="Fungal_lipase-type"/>
</dbReference>
<feature type="domain" description="Fungal lipase-type" evidence="2">
    <location>
        <begin position="79"/>
        <end position="205"/>
    </location>
</feature>
<name>A0ABQ5XL09_9GAMM</name>
<keyword evidence="1" id="KW-0472">Membrane</keyword>
<evidence type="ECO:0000313" key="4">
    <source>
        <dbReference type="Proteomes" id="UP001156670"/>
    </source>
</evidence>
<evidence type="ECO:0000259" key="2">
    <source>
        <dbReference type="Pfam" id="PF01764"/>
    </source>
</evidence>
<dbReference type="Gene3D" id="3.40.50.1820">
    <property type="entry name" value="alpha/beta hydrolase"/>
    <property type="match status" value="1"/>
</dbReference>
<dbReference type="PANTHER" id="PTHR45856">
    <property type="entry name" value="ALPHA/BETA-HYDROLASES SUPERFAMILY PROTEIN"/>
    <property type="match status" value="1"/>
</dbReference>
<protein>
    <submittedName>
        <fullName evidence="3">Lipase</fullName>
    </submittedName>
</protein>
<evidence type="ECO:0000313" key="3">
    <source>
        <dbReference type="EMBL" id="GLQ91198.1"/>
    </source>
</evidence>